<comment type="caution">
    <text evidence="2">The sequence shown here is derived from an EMBL/GenBank/DDBJ whole genome shotgun (WGS) entry which is preliminary data.</text>
</comment>
<reference evidence="2" key="1">
    <citation type="journal article" date="2023" name="Mol. Biol. Evol.">
        <title>Third-Generation Sequencing Reveals the Adaptive Role of the Epigenome in Three Deep-Sea Polychaetes.</title>
        <authorList>
            <person name="Perez M."/>
            <person name="Aroh O."/>
            <person name="Sun Y."/>
            <person name="Lan Y."/>
            <person name="Juniper S.K."/>
            <person name="Young C.R."/>
            <person name="Angers B."/>
            <person name="Qian P.Y."/>
        </authorList>
    </citation>
    <scope>NUCLEOTIDE SEQUENCE</scope>
    <source>
        <strain evidence="2">R07B-5</strain>
    </source>
</reference>
<name>A0AAD9PGJ6_RIDPI</name>
<proteinExistence type="predicted"/>
<evidence type="ECO:0000256" key="1">
    <source>
        <dbReference type="SAM" id="MobiDB-lite"/>
    </source>
</evidence>
<evidence type="ECO:0000313" key="3">
    <source>
        <dbReference type="Proteomes" id="UP001209878"/>
    </source>
</evidence>
<keyword evidence="3" id="KW-1185">Reference proteome</keyword>
<accession>A0AAD9PGJ6</accession>
<feature type="compositionally biased region" description="Low complexity" evidence="1">
    <location>
        <begin position="106"/>
        <end position="117"/>
    </location>
</feature>
<feature type="compositionally biased region" description="Low complexity" evidence="1">
    <location>
        <begin position="32"/>
        <end position="52"/>
    </location>
</feature>
<feature type="compositionally biased region" description="Low complexity" evidence="1">
    <location>
        <begin position="75"/>
        <end position="93"/>
    </location>
</feature>
<organism evidence="2 3">
    <name type="scientific">Ridgeia piscesae</name>
    <name type="common">Tubeworm</name>
    <dbReference type="NCBI Taxonomy" id="27915"/>
    <lineage>
        <taxon>Eukaryota</taxon>
        <taxon>Metazoa</taxon>
        <taxon>Spiralia</taxon>
        <taxon>Lophotrochozoa</taxon>
        <taxon>Annelida</taxon>
        <taxon>Polychaeta</taxon>
        <taxon>Sedentaria</taxon>
        <taxon>Canalipalpata</taxon>
        <taxon>Sabellida</taxon>
        <taxon>Siboglinidae</taxon>
        <taxon>Ridgeia</taxon>
    </lineage>
</organism>
<feature type="region of interest" description="Disordered" evidence="1">
    <location>
        <begin position="1"/>
        <end position="126"/>
    </location>
</feature>
<dbReference type="AlphaFoldDB" id="A0AAD9PGJ6"/>
<dbReference type="EMBL" id="JAODUO010000002">
    <property type="protein sequence ID" value="KAK2194143.1"/>
    <property type="molecule type" value="Genomic_DNA"/>
</dbReference>
<protein>
    <submittedName>
        <fullName evidence="2">Uncharacterized protein</fullName>
    </submittedName>
</protein>
<gene>
    <name evidence="2" type="ORF">NP493_2g13212</name>
</gene>
<sequence>MSPDTEVKQIMTPRSTGIGARPRTSATQELQSPASTSRPSSRASSRSSRPPSVAGSDVSETSEPEVFTTMKTETRTVGGRPTTTVTYQTHQTQLRTLTVPTSASGRTTTPTKIPRTSTPRKPKMPK</sequence>
<evidence type="ECO:0000313" key="2">
    <source>
        <dbReference type="EMBL" id="KAK2194143.1"/>
    </source>
</evidence>
<feature type="compositionally biased region" description="Polar residues" evidence="1">
    <location>
        <begin position="94"/>
        <end position="105"/>
    </location>
</feature>
<dbReference type="Proteomes" id="UP001209878">
    <property type="component" value="Unassembled WGS sequence"/>
</dbReference>